<reference evidence="1" key="3">
    <citation type="submission" date="2016-10" db="EMBL/GenBank/DDBJ databases">
        <authorList>
            <person name="de Groot N.N."/>
        </authorList>
    </citation>
    <scope>NUCLEOTIDE SEQUENCE [LARGE SCALE GENOMIC DNA]</scope>
    <source>
        <strain evidence="1">CCBAU85039</strain>
    </source>
</reference>
<dbReference type="InterPro" id="IPR045389">
    <property type="entry name" value="DUF6522"/>
</dbReference>
<evidence type="ECO:0000313" key="3">
    <source>
        <dbReference type="Proteomes" id="UP000183063"/>
    </source>
</evidence>
<reference evidence="3" key="1">
    <citation type="submission" date="2016-10" db="EMBL/GenBank/DDBJ databases">
        <authorList>
            <person name="Wibberg D."/>
        </authorList>
    </citation>
    <scope>NUCLEOTIDE SEQUENCE [LARGE SCALE GENOMIC DNA]</scope>
</reference>
<dbReference type="EMBL" id="FOCV01000042">
    <property type="protein sequence ID" value="SEP14257.1"/>
    <property type="molecule type" value="Genomic_DNA"/>
</dbReference>
<gene>
    <name evidence="1" type="ORF">RTCCBAU85039_6034</name>
    <name evidence="2" type="ORF">SAMN05216228_104219</name>
</gene>
<sequence length="143" mass="16096">MSFRFSPHFLNLPVTEESCFRDGLEARGYPTYIRLAAVPHVRPLQYRLMEHALKIEADSNGDFILDAEALASRFGISPDAMRHHLKRGAVVSVVEKGSGLDDGKSRLSVRLGNRTWRAVVGPDLRVLGEEQLWASKKHVRSRC</sequence>
<keyword evidence="4" id="KW-1185">Reference proteome</keyword>
<dbReference type="Proteomes" id="UP000198939">
    <property type="component" value="Unassembled WGS sequence"/>
</dbReference>
<proteinExistence type="predicted"/>
<protein>
    <submittedName>
        <fullName evidence="1">Uncharacterized protein</fullName>
    </submittedName>
</protein>
<dbReference type="Proteomes" id="UP000183063">
    <property type="component" value="Unassembled WGS sequence"/>
</dbReference>
<name>A0A1H8VGC2_9HYPH</name>
<dbReference type="AlphaFoldDB" id="A0A1H8VGC2"/>
<accession>A0A1H8VGC2</accession>
<dbReference type="EMBL" id="FNXB01000053">
    <property type="protein sequence ID" value="SEI18882.1"/>
    <property type="molecule type" value="Genomic_DNA"/>
</dbReference>
<reference evidence="2 4" key="2">
    <citation type="submission" date="2016-10" db="EMBL/GenBank/DDBJ databases">
        <authorList>
            <person name="Varghese N."/>
            <person name="Submissions S."/>
        </authorList>
    </citation>
    <scope>NUCLEOTIDE SEQUENCE [LARGE SCALE GENOMIC DNA]</scope>
    <source>
        <strain evidence="2 4">CGMCC 1.7071</strain>
    </source>
</reference>
<dbReference type="Pfam" id="PF20132">
    <property type="entry name" value="DUF6522"/>
    <property type="match status" value="1"/>
</dbReference>
<organism evidence="1 3">
    <name type="scientific">Rhizobium tibeticum</name>
    <dbReference type="NCBI Taxonomy" id="501024"/>
    <lineage>
        <taxon>Bacteria</taxon>
        <taxon>Pseudomonadati</taxon>
        <taxon>Pseudomonadota</taxon>
        <taxon>Alphaproteobacteria</taxon>
        <taxon>Hyphomicrobiales</taxon>
        <taxon>Rhizobiaceae</taxon>
        <taxon>Rhizobium/Agrobacterium group</taxon>
        <taxon>Rhizobium</taxon>
    </lineage>
</organism>
<evidence type="ECO:0000313" key="2">
    <source>
        <dbReference type="EMBL" id="SEP14257.1"/>
    </source>
</evidence>
<evidence type="ECO:0000313" key="1">
    <source>
        <dbReference type="EMBL" id="SEI18882.1"/>
    </source>
</evidence>
<evidence type="ECO:0000313" key="4">
    <source>
        <dbReference type="Proteomes" id="UP000198939"/>
    </source>
</evidence>